<dbReference type="Gene3D" id="1.50.10.10">
    <property type="match status" value="1"/>
</dbReference>
<dbReference type="EMBL" id="JARJCW010000011">
    <property type="protein sequence ID" value="KAJ7219286.1"/>
    <property type="molecule type" value="Genomic_DNA"/>
</dbReference>
<dbReference type="InterPro" id="IPR010905">
    <property type="entry name" value="Glyco_hydro_88"/>
</dbReference>
<dbReference type="PANTHER" id="PTHR41814">
    <property type="entry name" value="EXPRESSED PROTEIN"/>
    <property type="match status" value="1"/>
</dbReference>
<dbReference type="GO" id="GO:0016798">
    <property type="term" value="F:hydrolase activity, acting on glycosyl bonds"/>
    <property type="evidence" value="ECO:0007669"/>
    <property type="project" value="UniProtKB-KW"/>
</dbReference>
<dbReference type="SUPFAM" id="SSF48208">
    <property type="entry name" value="Six-hairpin glycosidases"/>
    <property type="match status" value="1"/>
</dbReference>
<reference evidence="2" key="1">
    <citation type="submission" date="2023-03" db="EMBL/GenBank/DDBJ databases">
        <title>Massive genome expansion in bonnet fungi (Mycena s.s.) driven by repeated elements and novel gene families across ecological guilds.</title>
        <authorList>
            <consortium name="Lawrence Berkeley National Laboratory"/>
            <person name="Harder C.B."/>
            <person name="Miyauchi S."/>
            <person name="Viragh M."/>
            <person name="Kuo A."/>
            <person name="Thoen E."/>
            <person name="Andreopoulos B."/>
            <person name="Lu D."/>
            <person name="Skrede I."/>
            <person name="Drula E."/>
            <person name="Henrissat B."/>
            <person name="Morin E."/>
            <person name="Kohler A."/>
            <person name="Barry K."/>
            <person name="LaButti K."/>
            <person name="Morin E."/>
            <person name="Salamov A."/>
            <person name="Lipzen A."/>
            <person name="Mereny Z."/>
            <person name="Hegedus B."/>
            <person name="Baldrian P."/>
            <person name="Stursova M."/>
            <person name="Weitz H."/>
            <person name="Taylor A."/>
            <person name="Grigoriev I.V."/>
            <person name="Nagy L.G."/>
            <person name="Martin F."/>
            <person name="Kauserud H."/>
        </authorList>
    </citation>
    <scope>NUCLEOTIDE SEQUENCE</scope>
    <source>
        <strain evidence="2">9144</strain>
    </source>
</reference>
<protein>
    <submittedName>
        <fullName evidence="2">Six-hairpin glycosidase-like protein</fullName>
    </submittedName>
</protein>
<comment type="caution">
    <text evidence="2">The sequence shown here is derived from an EMBL/GenBank/DDBJ whole genome shotgun (WGS) entry which is preliminary data.</text>
</comment>
<gene>
    <name evidence="2" type="ORF">GGX14DRAFT_591228</name>
</gene>
<dbReference type="Pfam" id="PF07470">
    <property type="entry name" value="Glyco_hydro_88"/>
    <property type="match status" value="1"/>
</dbReference>
<evidence type="ECO:0000256" key="1">
    <source>
        <dbReference type="ARBA" id="ARBA00022801"/>
    </source>
</evidence>
<sequence>SWELGTRAQALLDLNVPNFSVFSSTGLPPSTTVPSNTTQAMAPVFSIAHSVVSALKNTSGPTPLMAGDGAAGDPPSIGVAVLLANWTGQAAMDGLDYAAAAKNQLDYLLEVVPRTSDGAISHRVAQVQLWSDFIFMVPPFLANYGLLTSNTSLITEAYNQIKLYRNYLLDTQAKNLWKHVVLGNNTSDGGNDEGHWSTGNGWAAAGMLRVLATMKNSPFSKSFSSQQKDLASWVKEIHTAMFHNLDSSNIFTNYADQPINNTGMFYDAASTMLIASTVYRFSLLWNDHSQIPNAEKCRQALFATTISNNSFMADAVVSGSPISDLVHFTSDGWLTPVVNPDQFGVQGQQSPESEAFTLELQAAYSEWVAGGSLSGSVRIKAVTWAWIAACVVLGSLLA</sequence>
<proteinExistence type="predicted"/>
<evidence type="ECO:0000313" key="3">
    <source>
        <dbReference type="Proteomes" id="UP001219525"/>
    </source>
</evidence>
<keyword evidence="3" id="KW-1185">Reference proteome</keyword>
<dbReference type="GO" id="GO:0005975">
    <property type="term" value="P:carbohydrate metabolic process"/>
    <property type="evidence" value="ECO:0007669"/>
    <property type="project" value="InterPro"/>
</dbReference>
<name>A0AAD6VPP4_9AGAR</name>
<dbReference type="InterPro" id="IPR012341">
    <property type="entry name" value="6hp_glycosidase-like_sf"/>
</dbReference>
<keyword evidence="1" id="KW-0378">Hydrolase</keyword>
<dbReference type="InterPro" id="IPR008928">
    <property type="entry name" value="6-hairpin_glycosidase_sf"/>
</dbReference>
<feature type="non-terminal residue" evidence="2">
    <location>
        <position position="1"/>
    </location>
</feature>
<evidence type="ECO:0000313" key="2">
    <source>
        <dbReference type="EMBL" id="KAJ7219286.1"/>
    </source>
</evidence>
<organism evidence="2 3">
    <name type="scientific">Mycena pura</name>
    <dbReference type="NCBI Taxonomy" id="153505"/>
    <lineage>
        <taxon>Eukaryota</taxon>
        <taxon>Fungi</taxon>
        <taxon>Dikarya</taxon>
        <taxon>Basidiomycota</taxon>
        <taxon>Agaricomycotina</taxon>
        <taxon>Agaricomycetes</taxon>
        <taxon>Agaricomycetidae</taxon>
        <taxon>Agaricales</taxon>
        <taxon>Marasmiineae</taxon>
        <taxon>Mycenaceae</taxon>
        <taxon>Mycena</taxon>
    </lineage>
</organism>
<dbReference type="AlphaFoldDB" id="A0AAD6VPP4"/>
<keyword evidence="2" id="KW-0326">Glycosidase</keyword>
<dbReference type="PANTHER" id="PTHR41814:SF1">
    <property type="entry name" value="CELLULASE"/>
    <property type="match status" value="1"/>
</dbReference>
<feature type="non-terminal residue" evidence="2">
    <location>
        <position position="398"/>
    </location>
</feature>
<dbReference type="Proteomes" id="UP001219525">
    <property type="component" value="Unassembled WGS sequence"/>
</dbReference>
<accession>A0AAD6VPP4</accession>